<dbReference type="FunFam" id="3.30.70.270:FF:000001">
    <property type="entry name" value="Diguanylate cyclase domain protein"/>
    <property type="match status" value="1"/>
</dbReference>
<evidence type="ECO:0000256" key="3">
    <source>
        <dbReference type="ARBA" id="ARBA00034247"/>
    </source>
</evidence>
<reference evidence="7" key="1">
    <citation type="submission" date="2016-07" db="EMBL/GenBank/DDBJ databases">
        <title>Nontailed viruses are major unrecognized killers of bacteria in the ocean.</title>
        <authorList>
            <person name="Kauffman K."/>
            <person name="Hussain F."/>
            <person name="Yang J."/>
            <person name="Arevalo P."/>
            <person name="Brown J."/>
            <person name="Cutler M."/>
            <person name="Kelly L."/>
            <person name="Polz M.F."/>
        </authorList>
    </citation>
    <scope>NUCLEOTIDE SEQUENCE [LARGE SCALE GENOMIC DNA]</scope>
    <source>
        <strain evidence="7">10N.286.55.C1</strain>
    </source>
</reference>
<keyword evidence="4" id="KW-0472">Membrane</keyword>
<dbReference type="Proteomes" id="UP000235778">
    <property type="component" value="Unassembled WGS sequence"/>
</dbReference>
<dbReference type="PANTHER" id="PTHR45138">
    <property type="entry name" value="REGULATORY COMPONENTS OF SENSORY TRANSDUCTION SYSTEM"/>
    <property type="match status" value="1"/>
</dbReference>
<comment type="caution">
    <text evidence="6">The sequence shown here is derived from an EMBL/GenBank/DDBJ whole genome shotgun (WGS) entry which is preliminary data.</text>
</comment>
<evidence type="ECO:0000256" key="1">
    <source>
        <dbReference type="ARBA" id="ARBA00001946"/>
    </source>
</evidence>
<keyword evidence="4" id="KW-1133">Transmembrane helix</keyword>
<dbReference type="EC" id="2.7.7.65" evidence="2"/>
<dbReference type="SUPFAM" id="SSF48452">
    <property type="entry name" value="TPR-like"/>
    <property type="match status" value="2"/>
</dbReference>
<keyword evidence="4" id="KW-0812">Transmembrane</keyword>
<feature type="transmembrane region" description="Helical" evidence="4">
    <location>
        <begin position="457"/>
        <end position="474"/>
    </location>
</feature>
<dbReference type="InterPro" id="IPR019734">
    <property type="entry name" value="TPR_rpt"/>
</dbReference>
<feature type="domain" description="GGDEF" evidence="5">
    <location>
        <begin position="519"/>
        <end position="654"/>
    </location>
</feature>
<evidence type="ECO:0000259" key="5">
    <source>
        <dbReference type="PROSITE" id="PS50887"/>
    </source>
</evidence>
<dbReference type="SUPFAM" id="SSF55073">
    <property type="entry name" value="Nucleotide cyclase"/>
    <property type="match status" value="1"/>
</dbReference>
<dbReference type="Pfam" id="PF00990">
    <property type="entry name" value="GGDEF"/>
    <property type="match status" value="1"/>
</dbReference>
<evidence type="ECO:0000313" key="7">
    <source>
        <dbReference type="Proteomes" id="UP000235778"/>
    </source>
</evidence>
<dbReference type="GO" id="GO:0005886">
    <property type="term" value="C:plasma membrane"/>
    <property type="evidence" value="ECO:0007669"/>
    <property type="project" value="TreeGrafter"/>
</dbReference>
<dbReference type="RefSeq" id="WP_102267417.1">
    <property type="nucleotide sequence ID" value="NZ_MCSH01000122.1"/>
</dbReference>
<dbReference type="GO" id="GO:1902201">
    <property type="term" value="P:negative regulation of bacterial-type flagellum-dependent cell motility"/>
    <property type="evidence" value="ECO:0007669"/>
    <property type="project" value="TreeGrafter"/>
</dbReference>
<evidence type="ECO:0000313" key="6">
    <source>
        <dbReference type="EMBL" id="PME70055.1"/>
    </source>
</evidence>
<dbReference type="EMBL" id="MCSI01000058">
    <property type="protein sequence ID" value="PME70055.1"/>
    <property type="molecule type" value="Genomic_DNA"/>
</dbReference>
<dbReference type="SMART" id="SM00028">
    <property type="entry name" value="TPR"/>
    <property type="match status" value="5"/>
</dbReference>
<dbReference type="InterPro" id="IPR029787">
    <property type="entry name" value="Nucleotide_cyclase"/>
</dbReference>
<sequence length="654" mass="73921">MNKNNVLGSFLLVVTMSAVLGLYLLYPLQDDDLSHTQSTNTAAYTPENELAKSAYGLQLIKLLELSRGDPLLAQQKLAELTDTSPAKPSAIYQAYRLMILSHVAHHQQDTEAVMRYIQQLEELAEHKDLLWLKAQSLVELSIENLKEGELAASEVQIRSAIDIAESIRYEELLVKAYNTAGAINNVRNDLQDAQYFFHQGIELGKKYPKHIYNSKLMSNMALLYIYLEDWPKALKIIEKAKKLYYQSGLLEDEAIGILYINEAFTYLSSGDLVKGRIAYNKAKQLNSERVSTRYKVLLLRTYSDVLLAEGEFQSALNVTNQCIHYPGVEKYTLQHGQCYLNRALAKVGLNKDDDTLTDFQRAFDIFEVVGSRNWKVLGLKRLAQYYESKGNLDKALHYYKLYYKANKALLFDKRQSDIFLLEQDFATATLAKENELLNTEKDLNELLLQKQQLRNRIVVALIIMVGISALLLMIRLRSIQKKNSALLTQSTTCELTGLFNRRYLEQLLAQPMPLGYTQFGMSLAILDLDFFKKVNDTYGHDVGDQVLVEVAKRLGQVVLKNDVVARWGGEEFVLLFSGSQDPEQQLETIRLAIAQHPIDTHAGTLSLSCSIGATINIAQEQVNNGTYKKSLKAADDALYQAKEAGRNRVVIADS</sequence>
<dbReference type="Gene3D" id="1.25.40.10">
    <property type="entry name" value="Tetratricopeptide repeat domain"/>
    <property type="match status" value="2"/>
</dbReference>
<dbReference type="InterPro" id="IPR000160">
    <property type="entry name" value="GGDEF_dom"/>
</dbReference>
<gene>
    <name evidence="6" type="ORF">BCV30_05015</name>
</gene>
<evidence type="ECO:0000256" key="2">
    <source>
        <dbReference type="ARBA" id="ARBA00012528"/>
    </source>
</evidence>
<feature type="transmembrane region" description="Helical" evidence="4">
    <location>
        <begin position="7"/>
        <end position="26"/>
    </location>
</feature>
<comment type="cofactor">
    <cofactor evidence="1">
        <name>Mg(2+)</name>
        <dbReference type="ChEBI" id="CHEBI:18420"/>
    </cofactor>
</comment>
<dbReference type="Gene3D" id="3.30.70.270">
    <property type="match status" value="1"/>
</dbReference>
<dbReference type="GO" id="GO:0052621">
    <property type="term" value="F:diguanylate cyclase activity"/>
    <property type="evidence" value="ECO:0007669"/>
    <property type="project" value="UniProtKB-EC"/>
</dbReference>
<evidence type="ECO:0000256" key="4">
    <source>
        <dbReference type="SAM" id="Phobius"/>
    </source>
</evidence>
<organism evidence="6 7">
    <name type="scientific">Vibrio lentus</name>
    <dbReference type="NCBI Taxonomy" id="136468"/>
    <lineage>
        <taxon>Bacteria</taxon>
        <taxon>Pseudomonadati</taxon>
        <taxon>Pseudomonadota</taxon>
        <taxon>Gammaproteobacteria</taxon>
        <taxon>Vibrionales</taxon>
        <taxon>Vibrionaceae</taxon>
        <taxon>Vibrio</taxon>
    </lineage>
</organism>
<dbReference type="NCBIfam" id="TIGR00254">
    <property type="entry name" value="GGDEF"/>
    <property type="match status" value="1"/>
</dbReference>
<dbReference type="InterPro" id="IPR050469">
    <property type="entry name" value="Diguanylate_Cyclase"/>
</dbReference>
<proteinExistence type="predicted"/>
<accession>A0A2N7C596</accession>
<dbReference type="CDD" id="cd01949">
    <property type="entry name" value="GGDEF"/>
    <property type="match status" value="1"/>
</dbReference>
<dbReference type="AlphaFoldDB" id="A0A2N7C596"/>
<name>A0A2N7C596_9VIBR</name>
<protein>
    <recommendedName>
        <fullName evidence="2">diguanylate cyclase</fullName>
        <ecNumber evidence="2">2.7.7.65</ecNumber>
    </recommendedName>
</protein>
<dbReference type="PROSITE" id="PS50887">
    <property type="entry name" value="GGDEF"/>
    <property type="match status" value="1"/>
</dbReference>
<dbReference type="GO" id="GO:0043709">
    <property type="term" value="P:cell adhesion involved in single-species biofilm formation"/>
    <property type="evidence" value="ECO:0007669"/>
    <property type="project" value="TreeGrafter"/>
</dbReference>
<comment type="catalytic activity">
    <reaction evidence="3">
        <text>2 GTP = 3',3'-c-di-GMP + 2 diphosphate</text>
        <dbReference type="Rhea" id="RHEA:24898"/>
        <dbReference type="ChEBI" id="CHEBI:33019"/>
        <dbReference type="ChEBI" id="CHEBI:37565"/>
        <dbReference type="ChEBI" id="CHEBI:58805"/>
        <dbReference type="EC" id="2.7.7.65"/>
    </reaction>
</comment>
<dbReference type="InterPro" id="IPR043128">
    <property type="entry name" value="Rev_trsase/Diguanyl_cyclase"/>
</dbReference>
<dbReference type="PANTHER" id="PTHR45138:SF9">
    <property type="entry name" value="DIGUANYLATE CYCLASE DGCM-RELATED"/>
    <property type="match status" value="1"/>
</dbReference>
<dbReference type="SMART" id="SM00267">
    <property type="entry name" value="GGDEF"/>
    <property type="match status" value="1"/>
</dbReference>
<dbReference type="InterPro" id="IPR011990">
    <property type="entry name" value="TPR-like_helical_dom_sf"/>
</dbReference>